<reference evidence="4 5" key="1">
    <citation type="journal article" date="2019" name="Nat. Med.">
        <title>A library of human gut bacterial isolates paired with longitudinal multiomics data enables mechanistic microbiome research.</title>
        <authorList>
            <person name="Poyet M."/>
            <person name="Groussin M."/>
            <person name="Gibbons S.M."/>
            <person name="Avila-Pacheco J."/>
            <person name="Jiang X."/>
            <person name="Kearney S.M."/>
            <person name="Perrotta A.R."/>
            <person name="Berdy B."/>
            <person name="Zhao S."/>
            <person name="Lieberman T.D."/>
            <person name="Swanson P.K."/>
            <person name="Smith M."/>
            <person name="Roesemann S."/>
            <person name="Alexander J.E."/>
            <person name="Rich S.A."/>
            <person name="Livny J."/>
            <person name="Vlamakis H."/>
            <person name="Clish C."/>
            <person name="Bullock K."/>
            <person name="Deik A."/>
            <person name="Scott J."/>
            <person name="Pierce K.A."/>
            <person name="Xavier R.J."/>
            <person name="Alm E.J."/>
        </authorList>
    </citation>
    <scope>NUCLEOTIDE SEQUENCE [LARGE SCALE GENOMIC DNA]</scope>
    <source>
        <strain evidence="4 5">BIOML-A2</strain>
    </source>
</reference>
<evidence type="ECO:0000256" key="1">
    <source>
        <dbReference type="ARBA" id="ARBA00010990"/>
    </source>
</evidence>
<evidence type="ECO:0000256" key="2">
    <source>
        <dbReference type="ARBA" id="ARBA00022679"/>
    </source>
</evidence>
<dbReference type="InterPro" id="IPR050559">
    <property type="entry name" value="P-Pant_transferase_sf"/>
</dbReference>
<dbReference type="EMBL" id="WKPR01000060">
    <property type="protein sequence ID" value="MSB22944.1"/>
    <property type="molecule type" value="Genomic_DNA"/>
</dbReference>
<dbReference type="InterPro" id="IPR037143">
    <property type="entry name" value="4-PPantetheinyl_Trfase_dom_sf"/>
</dbReference>
<dbReference type="GO" id="GO:0019878">
    <property type="term" value="P:lysine biosynthetic process via aminoadipic acid"/>
    <property type="evidence" value="ECO:0007669"/>
    <property type="project" value="TreeGrafter"/>
</dbReference>
<comment type="similarity">
    <text evidence="1">Belongs to the P-Pant transferase superfamily. Gsp/Sfp/HetI/AcpT family.</text>
</comment>
<dbReference type="GO" id="GO:0000287">
    <property type="term" value="F:magnesium ion binding"/>
    <property type="evidence" value="ECO:0007669"/>
    <property type="project" value="InterPro"/>
</dbReference>
<dbReference type="PANTHER" id="PTHR12215">
    <property type="entry name" value="PHOSPHOPANTETHEINE TRANSFERASE"/>
    <property type="match status" value="1"/>
</dbReference>
<dbReference type="Proteomes" id="UP000434475">
    <property type="component" value="Unassembled WGS sequence"/>
</dbReference>
<dbReference type="SUPFAM" id="SSF56214">
    <property type="entry name" value="4'-phosphopantetheinyl transferase"/>
    <property type="match status" value="2"/>
</dbReference>
<evidence type="ECO:0000313" key="5">
    <source>
        <dbReference type="Proteomes" id="UP000434475"/>
    </source>
</evidence>
<evidence type="ECO:0000313" key="4">
    <source>
        <dbReference type="EMBL" id="MSB22944.1"/>
    </source>
</evidence>
<dbReference type="GO" id="GO:0008897">
    <property type="term" value="F:holo-[acyl-carrier-protein] synthase activity"/>
    <property type="evidence" value="ECO:0007669"/>
    <property type="project" value="InterPro"/>
</dbReference>
<dbReference type="GO" id="GO:0005829">
    <property type="term" value="C:cytosol"/>
    <property type="evidence" value="ECO:0007669"/>
    <property type="project" value="TreeGrafter"/>
</dbReference>
<sequence>MAPFCGILGKKEAVDMVLWLGEGDAYALLGELLRAEYGLGVLPAMARGADGKPYFPGEPELHFNVSHSGGLALCGAGEAPLGVDVEVLRPRRPGLARYVCSEAESAWLERQGGDWGAFYTLWTLKEARVKCTGEGLRRPPRDIAVPLLRPGETGELDGLVFSAFSGETWRAAACCPTPQGPVELFVRNS</sequence>
<dbReference type="PANTHER" id="PTHR12215:SF10">
    <property type="entry name" value="L-AMINOADIPATE-SEMIALDEHYDE DEHYDROGENASE-PHOSPHOPANTETHEINYL TRANSFERASE"/>
    <property type="match status" value="1"/>
</dbReference>
<comment type="caution">
    <text evidence="4">The sequence shown here is derived from an EMBL/GenBank/DDBJ whole genome shotgun (WGS) entry which is preliminary data.</text>
</comment>
<gene>
    <name evidence="4" type="ORF">GKE97_26240</name>
</gene>
<dbReference type="Gene3D" id="3.90.470.20">
    <property type="entry name" value="4'-phosphopantetheinyl transferase domain"/>
    <property type="match status" value="1"/>
</dbReference>
<dbReference type="InterPro" id="IPR008278">
    <property type="entry name" value="4-PPantetheinyl_Trfase_dom"/>
</dbReference>
<dbReference type="AlphaFoldDB" id="A0A6I2R891"/>
<proteinExistence type="inferred from homology"/>
<feature type="domain" description="4'-phosphopantetheinyl transferase" evidence="3">
    <location>
        <begin position="80"/>
        <end position="149"/>
    </location>
</feature>
<protein>
    <submittedName>
        <fullName evidence="4">4'-phosphopantetheinyl transferase superfamily protein</fullName>
    </submittedName>
</protein>
<organism evidence="4 5">
    <name type="scientific">Flavonifractor plautii</name>
    <name type="common">Fusobacterium plautii</name>
    <dbReference type="NCBI Taxonomy" id="292800"/>
    <lineage>
        <taxon>Bacteria</taxon>
        <taxon>Bacillati</taxon>
        <taxon>Bacillota</taxon>
        <taxon>Clostridia</taxon>
        <taxon>Eubacteriales</taxon>
        <taxon>Oscillospiraceae</taxon>
        <taxon>Flavonifractor</taxon>
    </lineage>
</organism>
<name>A0A6I2R891_FLAPL</name>
<accession>A0A6I2R891</accession>
<evidence type="ECO:0000259" key="3">
    <source>
        <dbReference type="Pfam" id="PF01648"/>
    </source>
</evidence>
<keyword evidence="2 4" id="KW-0808">Transferase</keyword>
<dbReference type="Pfam" id="PF01648">
    <property type="entry name" value="ACPS"/>
    <property type="match status" value="1"/>
</dbReference>